<comment type="caution">
    <text evidence="12">Lacks conserved residue(s) required for the propagation of feature annotation.</text>
</comment>
<keyword evidence="6" id="KW-0303">Gap junction</keyword>
<reference evidence="13 14" key="2">
    <citation type="submission" date="2018-11" db="EMBL/GenBank/DDBJ databases">
        <authorList>
            <consortium name="Pathogen Informatics"/>
        </authorList>
    </citation>
    <scope>NUCLEOTIDE SEQUENCE [LARGE SCALE GENOMIC DNA]</scope>
</reference>
<evidence type="ECO:0000256" key="7">
    <source>
        <dbReference type="ARBA" id="ARBA00022949"/>
    </source>
</evidence>
<keyword evidence="5 12" id="KW-0812">Transmembrane</keyword>
<dbReference type="EMBL" id="UYRT01082149">
    <property type="protein sequence ID" value="VDN25550.1"/>
    <property type="molecule type" value="Genomic_DNA"/>
</dbReference>
<proteinExistence type="inferred from homology"/>
<keyword evidence="3 12" id="KW-0813">Transport</keyword>
<evidence type="ECO:0000256" key="3">
    <source>
        <dbReference type="ARBA" id="ARBA00022448"/>
    </source>
</evidence>
<evidence type="ECO:0000256" key="10">
    <source>
        <dbReference type="ARBA" id="ARBA00023136"/>
    </source>
</evidence>
<dbReference type="Proteomes" id="UP000271098">
    <property type="component" value="Unassembled WGS sequence"/>
</dbReference>
<feature type="transmembrane region" description="Helical" evidence="12">
    <location>
        <begin position="23"/>
        <end position="41"/>
    </location>
</feature>
<keyword evidence="4" id="KW-1003">Cell membrane</keyword>
<name>A0A183E2L0_9BILA</name>
<evidence type="ECO:0000256" key="4">
    <source>
        <dbReference type="ARBA" id="ARBA00022475"/>
    </source>
</evidence>
<dbReference type="InterPro" id="IPR000990">
    <property type="entry name" value="Innexin"/>
</dbReference>
<evidence type="ECO:0000256" key="11">
    <source>
        <dbReference type="ARBA" id="ARBA00023303"/>
    </source>
</evidence>
<dbReference type="GO" id="GO:0005921">
    <property type="term" value="C:gap junction"/>
    <property type="evidence" value="ECO:0007669"/>
    <property type="project" value="UniProtKB-SubCell"/>
</dbReference>
<evidence type="ECO:0000256" key="6">
    <source>
        <dbReference type="ARBA" id="ARBA00022868"/>
    </source>
</evidence>
<dbReference type="PRINTS" id="PR01262">
    <property type="entry name" value="INNEXIN"/>
</dbReference>
<keyword evidence="10 12" id="KW-0472">Membrane</keyword>
<keyword evidence="11 12" id="KW-0407">Ion channel</keyword>
<dbReference type="OrthoDB" id="5867527at2759"/>
<evidence type="ECO:0000313" key="15">
    <source>
        <dbReference type="WBParaSite" id="GPUH_0001522101-mRNA-1"/>
    </source>
</evidence>
<evidence type="ECO:0000256" key="5">
    <source>
        <dbReference type="ARBA" id="ARBA00022692"/>
    </source>
</evidence>
<dbReference type="PROSITE" id="PS51013">
    <property type="entry name" value="PANNEXIN"/>
    <property type="match status" value="1"/>
</dbReference>
<protein>
    <recommendedName>
        <fullName evidence="12">Innexin</fullName>
    </recommendedName>
</protein>
<comment type="function">
    <text evidence="12">Structural component of the gap junctions.</text>
</comment>
<organism evidence="15">
    <name type="scientific">Gongylonema pulchrum</name>
    <dbReference type="NCBI Taxonomy" id="637853"/>
    <lineage>
        <taxon>Eukaryota</taxon>
        <taxon>Metazoa</taxon>
        <taxon>Ecdysozoa</taxon>
        <taxon>Nematoda</taxon>
        <taxon>Chromadorea</taxon>
        <taxon>Rhabditida</taxon>
        <taxon>Spirurina</taxon>
        <taxon>Spiruromorpha</taxon>
        <taxon>Spiruroidea</taxon>
        <taxon>Gongylonematidae</taxon>
        <taxon>Gongylonema</taxon>
    </lineage>
</organism>
<keyword evidence="7" id="KW-0965">Cell junction</keyword>
<keyword evidence="9 12" id="KW-0406">Ion transport</keyword>
<sequence>MFFLDAFLKGLKPNFNDDSVDRVNYYYLPLILIIFALTLSAKQYVRRTTNPVLGAWEQYSENYCFVQNTYFLPLDHYIPRDLQEREDREIGYYQWVPFILGIQGILFYLPCLIWQLLNWQSGIAVKGIVVMSQDVSNMQSEKRKDSVEVVASHIYDSLRAQRKLSRRGPIASFLQKRPLHFYY</sequence>
<dbReference type="GO" id="GO:0034220">
    <property type="term" value="P:monoatomic ion transmembrane transport"/>
    <property type="evidence" value="ECO:0007669"/>
    <property type="project" value="UniProtKB-KW"/>
</dbReference>
<dbReference type="PANTHER" id="PTHR11893">
    <property type="entry name" value="INNEXIN"/>
    <property type="match status" value="1"/>
</dbReference>
<dbReference type="GO" id="GO:0005886">
    <property type="term" value="C:plasma membrane"/>
    <property type="evidence" value="ECO:0007669"/>
    <property type="project" value="UniProtKB-SubCell"/>
</dbReference>
<evidence type="ECO:0000256" key="9">
    <source>
        <dbReference type="ARBA" id="ARBA00023065"/>
    </source>
</evidence>
<reference evidence="15" key="1">
    <citation type="submission" date="2016-06" db="UniProtKB">
        <authorList>
            <consortium name="WormBaseParasite"/>
        </authorList>
    </citation>
    <scope>IDENTIFICATION</scope>
</reference>
<evidence type="ECO:0000256" key="12">
    <source>
        <dbReference type="RuleBase" id="RU010713"/>
    </source>
</evidence>
<keyword evidence="8 12" id="KW-1133">Transmembrane helix</keyword>
<evidence type="ECO:0000313" key="13">
    <source>
        <dbReference type="EMBL" id="VDN25550.1"/>
    </source>
</evidence>
<accession>A0A183E2L0</accession>
<evidence type="ECO:0000313" key="14">
    <source>
        <dbReference type="Proteomes" id="UP000271098"/>
    </source>
</evidence>
<dbReference type="Pfam" id="PF00876">
    <property type="entry name" value="Innexin"/>
    <property type="match status" value="1"/>
</dbReference>
<comment type="similarity">
    <text evidence="12">Belongs to the pannexin family.</text>
</comment>
<dbReference type="AlphaFoldDB" id="A0A183E2L0"/>
<dbReference type="PANTHER" id="PTHR11893:SF45">
    <property type="entry name" value="INNEXIN"/>
    <property type="match status" value="1"/>
</dbReference>
<dbReference type="GO" id="GO:0005243">
    <property type="term" value="F:gap junction channel activity"/>
    <property type="evidence" value="ECO:0007669"/>
    <property type="project" value="TreeGrafter"/>
</dbReference>
<evidence type="ECO:0000256" key="1">
    <source>
        <dbReference type="ARBA" id="ARBA00004610"/>
    </source>
</evidence>
<keyword evidence="14" id="KW-1185">Reference proteome</keyword>
<evidence type="ECO:0000256" key="8">
    <source>
        <dbReference type="ARBA" id="ARBA00022989"/>
    </source>
</evidence>
<feature type="transmembrane region" description="Helical" evidence="12">
    <location>
        <begin position="95"/>
        <end position="117"/>
    </location>
</feature>
<comment type="subcellular location">
    <subcellularLocation>
        <location evidence="1">Cell junction</location>
        <location evidence="1">Gap junction</location>
    </subcellularLocation>
    <subcellularLocation>
        <location evidence="2 12">Cell membrane</location>
        <topology evidence="2 12">Multi-pass membrane protein</topology>
    </subcellularLocation>
</comment>
<evidence type="ECO:0000256" key="2">
    <source>
        <dbReference type="ARBA" id="ARBA00004651"/>
    </source>
</evidence>
<gene>
    <name evidence="12" type="primary">inx</name>
    <name evidence="13" type="ORF">GPUH_LOCUS15201</name>
</gene>
<dbReference type="WBParaSite" id="GPUH_0001522101-mRNA-1">
    <property type="protein sequence ID" value="GPUH_0001522101-mRNA-1"/>
    <property type="gene ID" value="GPUH_0001522101"/>
</dbReference>